<dbReference type="AlphaFoldDB" id="A0A419W4N0"/>
<dbReference type="EMBL" id="RAPN01000001">
    <property type="protein sequence ID" value="RKD90418.1"/>
    <property type="molecule type" value="Genomic_DNA"/>
</dbReference>
<evidence type="ECO:0000313" key="1">
    <source>
        <dbReference type="EMBL" id="RKD90418.1"/>
    </source>
</evidence>
<reference evidence="1 2" key="1">
    <citation type="submission" date="2018-09" db="EMBL/GenBank/DDBJ databases">
        <title>Genomic Encyclopedia of Archaeal and Bacterial Type Strains, Phase II (KMG-II): from individual species to whole genera.</title>
        <authorList>
            <person name="Goeker M."/>
        </authorList>
    </citation>
    <scope>NUCLEOTIDE SEQUENCE [LARGE SCALE GENOMIC DNA]</scope>
    <source>
        <strain evidence="1 2">DSM 27148</strain>
    </source>
</reference>
<gene>
    <name evidence="1" type="ORF">BC643_0757</name>
</gene>
<organism evidence="1 2">
    <name type="scientific">Mangrovibacterium diazotrophicum</name>
    <dbReference type="NCBI Taxonomy" id="1261403"/>
    <lineage>
        <taxon>Bacteria</taxon>
        <taxon>Pseudomonadati</taxon>
        <taxon>Bacteroidota</taxon>
        <taxon>Bacteroidia</taxon>
        <taxon>Marinilabiliales</taxon>
        <taxon>Prolixibacteraceae</taxon>
        <taxon>Mangrovibacterium</taxon>
    </lineage>
</organism>
<sequence length="141" mass="17073">MEIVKLTSKSRNLNTYTSSQNLNFLCRLTRLIFLDENFNYDEKMSLIGFILDYRKLLIYYRDYAESGSIDSYEWLTSKLESFFDYLQEFEDLISQLSLVISTQQFLTEDDYMENHWALRTLCSFRRIFEEDMKQLGLYDFD</sequence>
<proteinExistence type="predicted"/>
<evidence type="ECO:0000313" key="2">
    <source>
        <dbReference type="Proteomes" id="UP000283387"/>
    </source>
</evidence>
<protein>
    <submittedName>
        <fullName evidence="1">Uncharacterized protein</fullName>
    </submittedName>
</protein>
<accession>A0A419W4N0</accession>
<comment type="caution">
    <text evidence="1">The sequence shown here is derived from an EMBL/GenBank/DDBJ whole genome shotgun (WGS) entry which is preliminary data.</text>
</comment>
<keyword evidence="2" id="KW-1185">Reference proteome</keyword>
<dbReference type="Proteomes" id="UP000283387">
    <property type="component" value="Unassembled WGS sequence"/>
</dbReference>
<name>A0A419W4N0_9BACT</name>